<comment type="similarity">
    <text evidence="1">Belongs to the Cyclase 1 superfamily.</text>
</comment>
<dbReference type="EMBL" id="KV423916">
    <property type="protein sequence ID" value="KZT62532.1"/>
    <property type="molecule type" value="Genomic_DNA"/>
</dbReference>
<dbReference type="InterPro" id="IPR037175">
    <property type="entry name" value="KFase_sf"/>
</dbReference>
<dbReference type="InParanoid" id="A0A165K174"/>
<dbReference type="PANTHER" id="PTHR34861">
    <property type="match status" value="1"/>
</dbReference>
<dbReference type="Pfam" id="PF04199">
    <property type="entry name" value="Cyclase"/>
    <property type="match status" value="1"/>
</dbReference>
<dbReference type="OrthoDB" id="5396at2759"/>
<keyword evidence="3" id="KW-1185">Reference proteome</keyword>
<dbReference type="Gene3D" id="3.50.30.50">
    <property type="entry name" value="Putative cyclase"/>
    <property type="match status" value="1"/>
</dbReference>
<sequence>MIEPKNVPSWEALPSVAGQPHGTAWPVWGPNDQLGALNMLTPSVVLAGMAEARTGERFQLDWSMDKPLLPGPGRRTMDHKVICSNGPEWWGCDDEIRINTQSSSQWDGFKHCATKEGVLYGGFKLADVSSGKETMRNGTHHWVEAGGLAGRGILLDWARWRTLTGQELPKACTDFNVPVSELSAVAEYQGTELRPGDVLFVRFGFTQWYDGASDTERKWAFRENGSKWIGVLAAEESKKWIWDHHFAAVVGDNPAFEQCPGVDGEGDGLHHWLLPLAGIPIGEMFYLEKLALACERQKKWSFFFTSAPLNIPGGVASTPNAIAIL</sequence>
<reference evidence="2 3" key="1">
    <citation type="journal article" date="2016" name="Mol. Biol. Evol.">
        <title>Comparative Genomics of Early-Diverging Mushroom-Forming Fungi Provides Insights into the Origins of Lignocellulose Decay Capabilities.</title>
        <authorList>
            <person name="Nagy L.G."/>
            <person name="Riley R."/>
            <person name="Tritt A."/>
            <person name="Adam C."/>
            <person name="Daum C."/>
            <person name="Floudas D."/>
            <person name="Sun H."/>
            <person name="Yadav J.S."/>
            <person name="Pangilinan J."/>
            <person name="Larsson K.H."/>
            <person name="Matsuura K."/>
            <person name="Barry K."/>
            <person name="Labutti K."/>
            <person name="Kuo R."/>
            <person name="Ohm R.A."/>
            <person name="Bhattacharya S.S."/>
            <person name="Shirouzu T."/>
            <person name="Yoshinaga Y."/>
            <person name="Martin F.M."/>
            <person name="Grigoriev I.V."/>
            <person name="Hibbett D.S."/>
        </authorList>
    </citation>
    <scope>NUCLEOTIDE SEQUENCE [LARGE SCALE GENOMIC DNA]</scope>
    <source>
        <strain evidence="2 3">HHB12733</strain>
    </source>
</reference>
<proteinExistence type="inferred from homology"/>
<dbReference type="Proteomes" id="UP000076842">
    <property type="component" value="Unassembled WGS sequence"/>
</dbReference>
<dbReference type="GO" id="GO:0019441">
    <property type="term" value="P:L-tryptophan catabolic process to kynurenine"/>
    <property type="evidence" value="ECO:0007669"/>
    <property type="project" value="InterPro"/>
</dbReference>
<dbReference type="SUPFAM" id="SSF102198">
    <property type="entry name" value="Putative cyclase"/>
    <property type="match status" value="1"/>
</dbReference>
<gene>
    <name evidence="2" type="ORF">CALCODRAFT_489922</name>
</gene>
<evidence type="ECO:0008006" key="4">
    <source>
        <dbReference type="Google" id="ProtNLM"/>
    </source>
</evidence>
<organism evidence="2 3">
    <name type="scientific">Calocera cornea HHB12733</name>
    <dbReference type="NCBI Taxonomy" id="1353952"/>
    <lineage>
        <taxon>Eukaryota</taxon>
        <taxon>Fungi</taxon>
        <taxon>Dikarya</taxon>
        <taxon>Basidiomycota</taxon>
        <taxon>Agaricomycotina</taxon>
        <taxon>Dacrymycetes</taxon>
        <taxon>Dacrymycetales</taxon>
        <taxon>Dacrymycetaceae</taxon>
        <taxon>Calocera</taxon>
    </lineage>
</organism>
<evidence type="ECO:0000313" key="2">
    <source>
        <dbReference type="EMBL" id="KZT62532.1"/>
    </source>
</evidence>
<evidence type="ECO:0000256" key="1">
    <source>
        <dbReference type="ARBA" id="ARBA00007865"/>
    </source>
</evidence>
<dbReference type="PANTHER" id="PTHR34861:SF10">
    <property type="entry name" value="CYCLASE"/>
    <property type="match status" value="1"/>
</dbReference>
<evidence type="ECO:0000313" key="3">
    <source>
        <dbReference type="Proteomes" id="UP000076842"/>
    </source>
</evidence>
<dbReference type="STRING" id="1353952.A0A165K174"/>
<protein>
    <recommendedName>
        <fullName evidence="4">Cyclase</fullName>
    </recommendedName>
</protein>
<dbReference type="InterPro" id="IPR007325">
    <property type="entry name" value="KFase/CYL"/>
</dbReference>
<dbReference type="GO" id="GO:0004061">
    <property type="term" value="F:arylformamidase activity"/>
    <property type="evidence" value="ECO:0007669"/>
    <property type="project" value="InterPro"/>
</dbReference>
<accession>A0A165K174</accession>
<name>A0A165K174_9BASI</name>
<dbReference type="AlphaFoldDB" id="A0A165K174"/>